<name>A0AB33ZAA1_HELPX</name>
<sequence length="31" mass="3735">MIVKLKKCFLAFFKKMGLVIKRHKNPNLIKF</sequence>
<dbReference type="AlphaFoldDB" id="A0AB33ZAA1"/>
<protein>
    <submittedName>
        <fullName evidence="1">Uncharacterized protein</fullName>
    </submittedName>
</protein>
<reference evidence="1 2" key="1">
    <citation type="journal article" date="2013" name="Genome Announc.">
        <title>Multiple genome sequences of Helicobacter pylori strains of diverse disease and antibiotic resistance backgrounds from Malaysia.</title>
        <authorList>
            <person name="Rehvathy V."/>
            <person name="Tan M.H."/>
            <person name="Gunaletchumy S.P."/>
            <person name="Teh X."/>
            <person name="Wang S."/>
            <person name="Baybayan P."/>
            <person name="Singh S."/>
            <person name="Ashby M."/>
            <person name="Kaakoush N.O."/>
            <person name="Mitchell H.M."/>
            <person name="Croft L.J."/>
            <person name="Goh K.L."/>
            <person name="Loke M.F."/>
            <person name="Vadivelu J."/>
        </authorList>
    </citation>
    <scope>NUCLEOTIDE SEQUENCE [LARGE SCALE GENOMIC DNA]</scope>
    <source>
        <strain evidence="1 2">UM037</strain>
    </source>
</reference>
<accession>A0AB33ZAA1</accession>
<evidence type="ECO:0000313" key="2">
    <source>
        <dbReference type="Proteomes" id="UP000015893"/>
    </source>
</evidence>
<proteinExistence type="predicted"/>
<evidence type="ECO:0000313" key="1">
    <source>
        <dbReference type="EMBL" id="EQK95688.1"/>
    </source>
</evidence>
<dbReference type="EMBL" id="AUSI01000001">
    <property type="protein sequence ID" value="EQK95688.1"/>
    <property type="molecule type" value="Genomic_DNA"/>
</dbReference>
<gene>
    <name evidence="1" type="ORF">N198_00480</name>
</gene>
<organism evidence="1 2">
    <name type="scientific">Helicobacter pylori UM037</name>
    <dbReference type="NCBI Taxonomy" id="1321939"/>
    <lineage>
        <taxon>Bacteria</taxon>
        <taxon>Pseudomonadati</taxon>
        <taxon>Campylobacterota</taxon>
        <taxon>Epsilonproteobacteria</taxon>
        <taxon>Campylobacterales</taxon>
        <taxon>Helicobacteraceae</taxon>
        <taxon>Helicobacter</taxon>
    </lineage>
</organism>
<comment type="caution">
    <text evidence="1">The sequence shown here is derived from an EMBL/GenBank/DDBJ whole genome shotgun (WGS) entry which is preliminary data.</text>
</comment>
<dbReference type="Proteomes" id="UP000015893">
    <property type="component" value="Unassembled WGS sequence"/>
</dbReference>